<organism evidence="6 7">
    <name type="scientific">Williamsia serinedens</name>
    <dbReference type="NCBI Taxonomy" id="391736"/>
    <lineage>
        <taxon>Bacteria</taxon>
        <taxon>Bacillati</taxon>
        <taxon>Actinomycetota</taxon>
        <taxon>Actinomycetes</taxon>
        <taxon>Mycobacteriales</taxon>
        <taxon>Nocardiaceae</taxon>
        <taxon>Williamsia</taxon>
    </lineage>
</organism>
<gene>
    <name evidence="6" type="ORF">LX12_000183</name>
</gene>
<dbReference type="Gene3D" id="2.102.10.10">
    <property type="entry name" value="Rieske [2Fe-2S] iron-sulphur domain"/>
    <property type="match status" value="1"/>
</dbReference>
<dbReference type="RefSeq" id="WP_253652635.1">
    <property type="nucleotide sequence ID" value="NZ_BAAAOE010000004.1"/>
</dbReference>
<dbReference type="PANTHER" id="PTHR21496:SF23">
    <property type="entry name" value="3-PHENYLPROPIONATE_CINNAMIC ACID DIOXYGENASE FERREDOXIN SUBUNIT"/>
    <property type="match status" value="1"/>
</dbReference>
<accession>A0ABT1GVJ9</accession>
<keyword evidence="3" id="KW-0408">Iron</keyword>
<keyword evidence="6" id="KW-0223">Dioxygenase</keyword>
<proteinExistence type="predicted"/>
<reference evidence="6 7" key="1">
    <citation type="submission" date="2022-06" db="EMBL/GenBank/DDBJ databases">
        <title>Genomic Encyclopedia of Archaeal and Bacterial Type Strains, Phase II (KMG-II): from individual species to whole genera.</title>
        <authorList>
            <person name="Goeker M."/>
        </authorList>
    </citation>
    <scope>NUCLEOTIDE SEQUENCE [LARGE SCALE GENOMIC DNA]</scope>
    <source>
        <strain evidence="6 7">DSM 45037</strain>
    </source>
</reference>
<keyword evidence="7" id="KW-1185">Reference proteome</keyword>
<evidence type="ECO:0000256" key="3">
    <source>
        <dbReference type="ARBA" id="ARBA00023004"/>
    </source>
</evidence>
<evidence type="ECO:0000313" key="6">
    <source>
        <dbReference type="EMBL" id="MCP2159019.1"/>
    </source>
</evidence>
<dbReference type="NCBIfam" id="NF007422">
    <property type="entry name" value="PRK09965.1"/>
    <property type="match status" value="1"/>
</dbReference>
<dbReference type="Proteomes" id="UP001205740">
    <property type="component" value="Unassembled WGS sequence"/>
</dbReference>
<evidence type="ECO:0000313" key="7">
    <source>
        <dbReference type="Proteomes" id="UP001205740"/>
    </source>
</evidence>
<dbReference type="Pfam" id="PF00355">
    <property type="entry name" value="Rieske"/>
    <property type="match status" value="1"/>
</dbReference>
<dbReference type="InterPro" id="IPR036922">
    <property type="entry name" value="Rieske_2Fe-2S_sf"/>
</dbReference>
<dbReference type="PROSITE" id="PS51296">
    <property type="entry name" value="RIESKE"/>
    <property type="match status" value="1"/>
</dbReference>
<dbReference type="GO" id="GO:0051213">
    <property type="term" value="F:dioxygenase activity"/>
    <property type="evidence" value="ECO:0007669"/>
    <property type="project" value="UniProtKB-KW"/>
</dbReference>
<dbReference type="InterPro" id="IPR017941">
    <property type="entry name" value="Rieske_2Fe-2S"/>
</dbReference>
<protein>
    <submittedName>
        <fullName evidence="6">3-phenylpropionate/trans-cinnamate dioxygenase ferredoxin subunit</fullName>
    </submittedName>
</protein>
<keyword evidence="6" id="KW-0560">Oxidoreductase</keyword>
<sequence length="129" mass="13407">MTLSEYTTRPETSADDFGAFVAVAALDDLVVDTPIRVELDGRPPIMVVLTEDGVFAVDDTCSHQDTSLSAGWVEDCAVECPLHEACFDLRTGAAMGPPATQPIATHAVQVVDGLVSVWTGGADAASDAA</sequence>
<dbReference type="CDD" id="cd03528">
    <property type="entry name" value="Rieske_RO_ferredoxin"/>
    <property type="match status" value="1"/>
</dbReference>
<name>A0ABT1GVJ9_9NOCA</name>
<evidence type="ECO:0000259" key="5">
    <source>
        <dbReference type="PROSITE" id="PS51296"/>
    </source>
</evidence>
<comment type="caution">
    <text evidence="6">The sequence shown here is derived from an EMBL/GenBank/DDBJ whole genome shotgun (WGS) entry which is preliminary data.</text>
</comment>
<keyword evidence="2" id="KW-0479">Metal-binding</keyword>
<dbReference type="EMBL" id="JAMTCG010000001">
    <property type="protein sequence ID" value="MCP2159019.1"/>
    <property type="molecule type" value="Genomic_DNA"/>
</dbReference>
<evidence type="ECO:0000256" key="4">
    <source>
        <dbReference type="ARBA" id="ARBA00023014"/>
    </source>
</evidence>
<evidence type="ECO:0000256" key="1">
    <source>
        <dbReference type="ARBA" id="ARBA00022714"/>
    </source>
</evidence>
<dbReference type="SUPFAM" id="SSF50022">
    <property type="entry name" value="ISP domain"/>
    <property type="match status" value="1"/>
</dbReference>
<keyword evidence="4" id="KW-0411">Iron-sulfur</keyword>
<evidence type="ECO:0000256" key="2">
    <source>
        <dbReference type="ARBA" id="ARBA00022723"/>
    </source>
</evidence>
<dbReference type="PANTHER" id="PTHR21496">
    <property type="entry name" value="FERREDOXIN-RELATED"/>
    <property type="match status" value="1"/>
</dbReference>
<feature type="domain" description="Rieske" evidence="5">
    <location>
        <begin position="21"/>
        <end position="117"/>
    </location>
</feature>
<keyword evidence="1" id="KW-0001">2Fe-2S</keyword>